<evidence type="ECO:0000256" key="1">
    <source>
        <dbReference type="ARBA" id="ARBA00008638"/>
    </source>
</evidence>
<feature type="region of interest" description="Disordered" evidence="6">
    <location>
        <begin position="373"/>
        <end position="566"/>
    </location>
</feature>
<sequence>MTSESFNQKNATANIYDSKKTSWLFTEEEMNKIPSLLDGLTKAQELKLRQQAAGFIQDMGERLNNNVKDPRGKISQLCMCAAMLHMHRFFVVHSFRMFDPRDIAAACLFLAGKCEECPRKLEHIVKVWYFMKNDGSTTLPQEEYEECADYIRLLEGVALQTIGFDLQVEVPHSIVLKAMNKIAPNNNKLTETAYWFATDILHMTDWCVRYRIPPNQKGDSWYTNFDPDMTESKLHELADAFTEIYKTCGEALAIKRFANKNGSRQPIRSQPQEAPNSLSNTAAHLPPPPPAPILEQKQKKVGLSEYKERHRQNADVHERPIDPQTNEMQKRKSFIPDFSNASSLEMNEITLPAGIPISTNSFKSNVPSIEIKGEKPDVEETKPEFKPSTSQLQEGHRETKKRSAEHLSNSPKRKPHDHESSRDSRREREKEKKERLQEHREKHKDLSTSSGSTHQDVPTSSSMKVIKAHVKYERIDRNERSDKNERTYRRMDEKKPEKEISREIKKEYSTETTTVRENHQSKHRSRNQQHVPSLNHPPPPTLPNIPLPPIQFSIPPPPPFPMEIDMLSGAAGDFKTKNSSSTFYPPPVLQQTYSRYFPAPQYPEDVPPPPPLNDDLEEGYSPSWAHFSVIILPWAHF</sequence>
<comment type="function">
    <text evidence="5">Regulatory subunit of the cyclin-dependent kinase pair (CDK9/cyclin T) complex, also called positive transcription elongation factor B (P-TEFb), which is proposed to facilitate the transition from abortive to production elongation by phosphorylating the CTD (carboxy-terminal domain) of the large subunit of RNA polymerase II (RNAP II).</text>
</comment>
<feature type="compositionally biased region" description="Basic and acidic residues" evidence="6">
    <location>
        <begin position="416"/>
        <end position="446"/>
    </location>
</feature>
<keyword evidence="8" id="KW-1185">Reference proteome</keyword>
<organism evidence="8 9">
    <name type="scientific">Acrobeloides nanus</name>
    <dbReference type="NCBI Taxonomy" id="290746"/>
    <lineage>
        <taxon>Eukaryota</taxon>
        <taxon>Metazoa</taxon>
        <taxon>Ecdysozoa</taxon>
        <taxon>Nematoda</taxon>
        <taxon>Chromadorea</taxon>
        <taxon>Rhabditida</taxon>
        <taxon>Tylenchina</taxon>
        <taxon>Cephalobomorpha</taxon>
        <taxon>Cephaloboidea</taxon>
        <taxon>Cephalobidae</taxon>
        <taxon>Acrobeloides</taxon>
    </lineage>
</organism>
<dbReference type="Proteomes" id="UP000887540">
    <property type="component" value="Unplaced"/>
</dbReference>
<feature type="compositionally biased region" description="Basic and acidic residues" evidence="6">
    <location>
        <begin position="470"/>
        <end position="520"/>
    </location>
</feature>
<evidence type="ECO:0000256" key="3">
    <source>
        <dbReference type="ARBA" id="ARBA00023127"/>
    </source>
</evidence>
<feature type="compositionally biased region" description="Polar residues" evidence="6">
    <location>
        <begin position="447"/>
        <end position="463"/>
    </location>
</feature>
<keyword evidence="3" id="KW-0195">Cyclin</keyword>
<evidence type="ECO:0000256" key="5">
    <source>
        <dbReference type="ARBA" id="ARBA00056850"/>
    </source>
</evidence>
<dbReference type="GO" id="GO:0016538">
    <property type="term" value="F:cyclin-dependent protein serine/threonine kinase regulator activity"/>
    <property type="evidence" value="ECO:0007669"/>
    <property type="project" value="InterPro"/>
</dbReference>
<feature type="region of interest" description="Disordered" evidence="6">
    <location>
        <begin position="598"/>
        <end position="617"/>
    </location>
</feature>
<dbReference type="FunFam" id="1.10.472.10:FF:000181">
    <property type="entry name" value="Protein CBR-CIT-1.1"/>
    <property type="match status" value="1"/>
</dbReference>
<proteinExistence type="inferred from homology"/>
<evidence type="ECO:0000256" key="2">
    <source>
        <dbReference type="ARBA" id="ARBA00023015"/>
    </source>
</evidence>
<evidence type="ECO:0000256" key="6">
    <source>
        <dbReference type="SAM" id="MobiDB-lite"/>
    </source>
</evidence>
<dbReference type="SUPFAM" id="SSF47954">
    <property type="entry name" value="Cyclin-like"/>
    <property type="match status" value="2"/>
</dbReference>
<dbReference type="GO" id="GO:0006357">
    <property type="term" value="P:regulation of transcription by RNA polymerase II"/>
    <property type="evidence" value="ECO:0007669"/>
    <property type="project" value="InterPro"/>
</dbReference>
<comment type="similarity">
    <text evidence="1">Belongs to the cyclin family. Cyclin C subfamily.</text>
</comment>
<protein>
    <submittedName>
        <fullName evidence="9">Cyclin N-terminal domain-containing protein</fullName>
    </submittedName>
</protein>
<dbReference type="InterPro" id="IPR006671">
    <property type="entry name" value="Cyclin_N"/>
</dbReference>
<dbReference type="InterPro" id="IPR036915">
    <property type="entry name" value="Cyclin-like_sf"/>
</dbReference>
<feature type="compositionally biased region" description="Basic and acidic residues" evidence="6">
    <location>
        <begin position="394"/>
        <end position="405"/>
    </location>
</feature>
<feature type="compositionally biased region" description="Basic and acidic residues" evidence="6">
    <location>
        <begin position="373"/>
        <end position="385"/>
    </location>
</feature>
<reference evidence="9" key="1">
    <citation type="submission" date="2022-11" db="UniProtKB">
        <authorList>
            <consortium name="WormBaseParasite"/>
        </authorList>
    </citation>
    <scope>IDENTIFICATION</scope>
</reference>
<accession>A0A914DVR0</accession>
<dbReference type="InterPro" id="IPR043198">
    <property type="entry name" value="Cyclin/Ssn8"/>
</dbReference>
<evidence type="ECO:0000313" key="8">
    <source>
        <dbReference type="Proteomes" id="UP000887540"/>
    </source>
</evidence>
<keyword evidence="4" id="KW-0804">Transcription</keyword>
<dbReference type="Pfam" id="PF21797">
    <property type="entry name" value="CycT2-like_C"/>
    <property type="match status" value="1"/>
</dbReference>
<feature type="region of interest" description="Disordered" evidence="6">
    <location>
        <begin position="307"/>
        <end position="331"/>
    </location>
</feature>
<feature type="compositionally biased region" description="Polar residues" evidence="6">
    <location>
        <begin position="261"/>
        <end position="282"/>
    </location>
</feature>
<feature type="compositionally biased region" description="Basic and acidic residues" evidence="6">
    <location>
        <begin position="307"/>
        <end position="321"/>
    </location>
</feature>
<dbReference type="PANTHER" id="PTHR10026">
    <property type="entry name" value="CYCLIN"/>
    <property type="match status" value="1"/>
</dbReference>
<dbReference type="Pfam" id="PF00134">
    <property type="entry name" value="Cyclin_N"/>
    <property type="match status" value="1"/>
</dbReference>
<feature type="domain" description="Cyclin N-terminal" evidence="7">
    <location>
        <begin position="47"/>
        <end position="166"/>
    </location>
</feature>
<name>A0A914DVR0_9BILA</name>
<feature type="compositionally biased region" description="Pro residues" evidence="6">
    <location>
        <begin position="535"/>
        <end position="561"/>
    </location>
</feature>
<dbReference type="Gene3D" id="1.10.472.10">
    <property type="entry name" value="Cyclin-like"/>
    <property type="match status" value="2"/>
</dbReference>
<dbReference type="WBParaSite" id="ACRNAN_scaffold403.g16758.t1">
    <property type="protein sequence ID" value="ACRNAN_scaffold403.g16758.t1"/>
    <property type="gene ID" value="ACRNAN_scaffold403.g16758"/>
</dbReference>
<feature type="region of interest" description="Disordered" evidence="6">
    <location>
        <begin position="261"/>
        <end position="294"/>
    </location>
</feature>
<evidence type="ECO:0000313" key="9">
    <source>
        <dbReference type="WBParaSite" id="ACRNAN_scaffold403.g16758.t1"/>
    </source>
</evidence>
<keyword evidence="2" id="KW-0805">Transcription regulation</keyword>
<evidence type="ECO:0000256" key="4">
    <source>
        <dbReference type="ARBA" id="ARBA00023163"/>
    </source>
</evidence>
<evidence type="ECO:0000259" key="7">
    <source>
        <dbReference type="Pfam" id="PF00134"/>
    </source>
</evidence>
<dbReference type="AlphaFoldDB" id="A0A914DVR0"/>